<proteinExistence type="predicted"/>
<accession>A0ABR9M547</accession>
<keyword evidence="2" id="KW-1185">Reference proteome</keyword>
<protein>
    <submittedName>
        <fullName evidence="1">Uncharacterized protein</fullName>
    </submittedName>
</protein>
<comment type="caution">
    <text evidence="1">The sequence shown here is derived from an EMBL/GenBank/DDBJ whole genome shotgun (WGS) entry which is preliminary data.</text>
</comment>
<gene>
    <name evidence="1" type="ORF">H4W80_006281</name>
</gene>
<sequence length="44" mass="4623">MPDTWLVRGGFFTEPGVAVVVAHTTPLPQRAVDARNKAKGCAAS</sequence>
<dbReference type="EMBL" id="JADBEK010000001">
    <property type="protein sequence ID" value="MBE1588023.1"/>
    <property type="molecule type" value="Genomic_DNA"/>
</dbReference>
<reference evidence="1 2" key="1">
    <citation type="submission" date="2020-10" db="EMBL/GenBank/DDBJ databases">
        <title>Sequencing the genomes of 1000 actinobacteria strains.</title>
        <authorList>
            <person name="Klenk H.-P."/>
        </authorList>
    </citation>
    <scope>NUCLEOTIDE SEQUENCE [LARGE SCALE GENOMIC DNA]</scope>
    <source>
        <strain evidence="1 2">DSM 43173</strain>
    </source>
</reference>
<name>A0ABR9M547_9ACTN</name>
<evidence type="ECO:0000313" key="1">
    <source>
        <dbReference type="EMBL" id="MBE1588023.1"/>
    </source>
</evidence>
<dbReference type="Proteomes" id="UP000633509">
    <property type="component" value="Unassembled WGS sequence"/>
</dbReference>
<organism evidence="1 2">
    <name type="scientific">Nonomuraea angiospora</name>
    <dbReference type="NCBI Taxonomy" id="46172"/>
    <lineage>
        <taxon>Bacteria</taxon>
        <taxon>Bacillati</taxon>
        <taxon>Actinomycetota</taxon>
        <taxon>Actinomycetes</taxon>
        <taxon>Streptosporangiales</taxon>
        <taxon>Streptosporangiaceae</taxon>
        <taxon>Nonomuraea</taxon>
    </lineage>
</organism>
<evidence type="ECO:0000313" key="2">
    <source>
        <dbReference type="Proteomes" id="UP000633509"/>
    </source>
</evidence>
<dbReference type="RefSeq" id="WP_264086014.1">
    <property type="nucleotide sequence ID" value="NZ_JADBEK010000001.1"/>
</dbReference>